<dbReference type="PANTHER" id="PTHR38690">
    <property type="entry name" value="PROTEASE-RELATED"/>
    <property type="match status" value="1"/>
</dbReference>
<accession>A0ABP9RHH8</accession>
<gene>
    <name evidence="3" type="ORF">GCM10023342_24960</name>
</gene>
<dbReference type="PANTHER" id="PTHR38690:SF1">
    <property type="entry name" value="PROTEASE"/>
    <property type="match status" value="1"/>
</dbReference>
<reference evidence="4" key="1">
    <citation type="journal article" date="2019" name="Int. J. Syst. Evol. Microbiol.">
        <title>The Global Catalogue of Microorganisms (GCM) 10K type strain sequencing project: providing services to taxonomists for standard genome sequencing and annotation.</title>
        <authorList>
            <consortium name="The Broad Institute Genomics Platform"/>
            <consortium name="The Broad Institute Genome Sequencing Center for Infectious Disease"/>
            <person name="Wu L."/>
            <person name="Ma J."/>
        </authorList>
    </citation>
    <scope>NUCLEOTIDE SEQUENCE [LARGE SCALE GENOMIC DNA]</scope>
    <source>
        <strain evidence="4">JCM 18472</strain>
    </source>
</reference>
<dbReference type="InterPro" id="IPR011836">
    <property type="entry name" value="YhdP"/>
</dbReference>
<proteinExistence type="predicted"/>
<evidence type="ECO:0000313" key="4">
    <source>
        <dbReference type="Proteomes" id="UP001500074"/>
    </source>
</evidence>
<evidence type="ECO:0000313" key="3">
    <source>
        <dbReference type="EMBL" id="GAA5177284.1"/>
    </source>
</evidence>
<sequence>MTASIPDRVVELELAERLRLRWRSLGPEGGQGQAWLENWPVDPEWPSGSGWDIAWNTPRLSLAGWQQALAEVSLPSAADEAEANGRSALTRLQRFNLQIDCLYYQQRCLGDLQASASPLNEYGWSLGLAGSLMQGRGEYRPRQAAPLDISLARLNLDPLLAGGGEQNDASSPSLQSEIVTAPPEPAPLPDWLTQVPAGRLSIATLSRSGRQFGPFEANWRESPDRLRLDPVSLKLGEITAQGELVWEASGEQASLTRSRLSISGGDLGTALATLDQPVAINSTRTEVQTQLAWPGAPWQFALARSRGSIEAELTDGRFRTLESPSARLVGLLNVDNLLRRLRLDFSDVTGEGTAFDSVSGDATLYGGRLETRGPVEIDGTSTQFTLDGSVDLLARQLDLTLGVTVPVSQNLPLAAVIAGAPYVGGALFLADKVFGGWLDKVTRIYYRVEGPWTSPRITVEDAE</sequence>
<keyword evidence="4" id="KW-1185">Reference proteome</keyword>
<feature type="compositionally biased region" description="Polar residues" evidence="1">
    <location>
        <begin position="167"/>
        <end position="178"/>
    </location>
</feature>
<dbReference type="RefSeq" id="WP_345473356.1">
    <property type="nucleotide sequence ID" value="NZ_BAABKI010000025.1"/>
</dbReference>
<name>A0ABP9RHH8_9GAMM</name>
<evidence type="ECO:0000259" key="2">
    <source>
        <dbReference type="Pfam" id="PF13116"/>
    </source>
</evidence>
<dbReference type="InterPro" id="IPR025263">
    <property type="entry name" value="YhdP_central"/>
</dbReference>
<dbReference type="EMBL" id="BAABKI010000025">
    <property type="protein sequence ID" value="GAA5177284.1"/>
    <property type="molecule type" value="Genomic_DNA"/>
</dbReference>
<dbReference type="Proteomes" id="UP001500074">
    <property type="component" value="Unassembled WGS sequence"/>
</dbReference>
<comment type="caution">
    <text evidence="3">The sequence shown here is derived from an EMBL/GenBank/DDBJ whole genome shotgun (WGS) entry which is preliminary data.</text>
</comment>
<organism evidence="3 4">
    <name type="scientific">Modicisalibacter zincidurans</name>
    <dbReference type="NCBI Taxonomy" id="1178777"/>
    <lineage>
        <taxon>Bacteria</taxon>
        <taxon>Pseudomonadati</taxon>
        <taxon>Pseudomonadota</taxon>
        <taxon>Gammaproteobacteria</taxon>
        <taxon>Oceanospirillales</taxon>
        <taxon>Halomonadaceae</taxon>
        <taxon>Modicisalibacter</taxon>
    </lineage>
</organism>
<feature type="region of interest" description="Disordered" evidence="1">
    <location>
        <begin position="162"/>
        <end position="182"/>
    </location>
</feature>
<evidence type="ECO:0000256" key="1">
    <source>
        <dbReference type="SAM" id="MobiDB-lite"/>
    </source>
</evidence>
<feature type="domain" description="YhdP central" evidence="2">
    <location>
        <begin position="42"/>
        <end position="457"/>
    </location>
</feature>
<dbReference type="Pfam" id="PF13116">
    <property type="entry name" value="YhdP"/>
    <property type="match status" value="1"/>
</dbReference>
<protein>
    <recommendedName>
        <fullName evidence="2">YhdP central domain-containing protein</fullName>
    </recommendedName>
</protein>